<organism evidence="2 3">
    <name type="scientific">Estrella lausannensis</name>
    <dbReference type="NCBI Taxonomy" id="483423"/>
    <lineage>
        <taxon>Bacteria</taxon>
        <taxon>Pseudomonadati</taxon>
        <taxon>Chlamydiota</taxon>
        <taxon>Chlamydiia</taxon>
        <taxon>Parachlamydiales</taxon>
        <taxon>Candidatus Criblamydiaceae</taxon>
        <taxon>Estrella</taxon>
    </lineage>
</organism>
<dbReference type="RefSeq" id="WP_098039276.1">
    <property type="nucleotide sequence ID" value="NZ_CWGJ01000028.1"/>
</dbReference>
<keyword evidence="1" id="KW-1133">Transmembrane helix</keyword>
<dbReference type="Proteomes" id="UP000220251">
    <property type="component" value="Unassembled WGS sequence"/>
</dbReference>
<reference evidence="3" key="1">
    <citation type="submission" date="2015-06" db="EMBL/GenBank/DDBJ databases">
        <authorList>
            <person name="Bertelli C."/>
        </authorList>
    </citation>
    <scope>NUCLEOTIDE SEQUENCE [LARGE SCALE GENOMIC DNA]</scope>
    <source>
        <strain evidence="3">CRIB-30</strain>
    </source>
</reference>
<evidence type="ECO:0000313" key="2">
    <source>
        <dbReference type="EMBL" id="CRX39411.1"/>
    </source>
</evidence>
<keyword evidence="3" id="KW-1185">Reference proteome</keyword>
<feature type="transmembrane region" description="Helical" evidence="1">
    <location>
        <begin position="108"/>
        <end position="128"/>
    </location>
</feature>
<gene>
    <name evidence="2" type="ORF">ELAC_2090</name>
</gene>
<keyword evidence="1" id="KW-0812">Transmembrane</keyword>
<feature type="transmembrane region" description="Helical" evidence="1">
    <location>
        <begin position="200"/>
        <end position="218"/>
    </location>
</feature>
<dbReference type="OrthoDB" id="8441457at2"/>
<evidence type="ECO:0000256" key="1">
    <source>
        <dbReference type="SAM" id="Phobius"/>
    </source>
</evidence>
<sequence>MCFSKEASYVSGTLLTTLGLYTVLTAKQKKILPAALIPLFFGIQQLSEGNIWASFDENLSPIKLQFFNSIAATPGFFAALFLFFAFIIWPVWIPLSTYLPEKQPTRKTLLGALLLAGIATAALAVLSLKDNSITLQVIQKSIQYTPEKPLIMPLNLFILLYGATVILPSLISSIRGFSLFGVFSLAALIISFYLYYNTFTSVWCFFSAWLSIIIAMVVRAQGHLAERR</sequence>
<keyword evidence="1" id="KW-0472">Membrane</keyword>
<dbReference type="EMBL" id="CWGJ01000028">
    <property type="protein sequence ID" value="CRX39411.1"/>
    <property type="molecule type" value="Genomic_DNA"/>
</dbReference>
<dbReference type="AlphaFoldDB" id="A0A0H5DRS2"/>
<accession>A0A0H5DRS2</accession>
<feature type="transmembrane region" description="Helical" evidence="1">
    <location>
        <begin position="75"/>
        <end position="96"/>
    </location>
</feature>
<evidence type="ECO:0000313" key="3">
    <source>
        <dbReference type="Proteomes" id="UP000220251"/>
    </source>
</evidence>
<protein>
    <submittedName>
        <fullName evidence="2">Putative membrane protein</fullName>
    </submittedName>
</protein>
<dbReference type="InterPro" id="IPR046737">
    <property type="entry name" value="DUF6629"/>
</dbReference>
<dbReference type="Pfam" id="PF20334">
    <property type="entry name" value="DUF6629"/>
    <property type="match status" value="1"/>
</dbReference>
<feature type="transmembrane region" description="Helical" evidence="1">
    <location>
        <begin position="177"/>
        <end position="194"/>
    </location>
</feature>
<proteinExistence type="predicted"/>
<feature type="transmembrane region" description="Helical" evidence="1">
    <location>
        <begin position="6"/>
        <end position="24"/>
    </location>
</feature>
<feature type="transmembrane region" description="Helical" evidence="1">
    <location>
        <begin position="150"/>
        <end position="170"/>
    </location>
</feature>
<name>A0A0H5DRS2_9BACT</name>